<feature type="transmembrane region" description="Helical" evidence="1">
    <location>
        <begin position="7"/>
        <end position="32"/>
    </location>
</feature>
<keyword evidence="3" id="KW-1185">Reference proteome</keyword>
<protein>
    <recommendedName>
        <fullName evidence="4">Heme biosynthesis protein HemY</fullName>
    </recommendedName>
</protein>
<dbReference type="AlphaFoldDB" id="A0A1Y3CM10"/>
<evidence type="ECO:0000313" key="2">
    <source>
        <dbReference type="EMBL" id="OTG67217.1"/>
    </source>
</evidence>
<reference evidence="2 3" key="1">
    <citation type="submission" date="2017-04" db="EMBL/GenBank/DDBJ databases">
        <title>High diversity of culturable Acinetobacter species in natural soil and water ecosystems.</title>
        <authorList>
            <person name="Nemec A."/>
            <person name="Radolfova-Krizova L."/>
        </authorList>
    </citation>
    <scope>NUCLEOTIDE SEQUENCE [LARGE SCALE GENOMIC DNA]</scope>
    <source>
        <strain evidence="2 3">ANC 4999</strain>
    </source>
</reference>
<feature type="transmembrane region" description="Helical" evidence="1">
    <location>
        <begin position="44"/>
        <end position="65"/>
    </location>
</feature>
<dbReference type="EMBL" id="NEGB01000001">
    <property type="protein sequence ID" value="OTG67217.1"/>
    <property type="molecule type" value="Genomic_DNA"/>
</dbReference>
<comment type="caution">
    <text evidence="2">The sequence shown here is derived from an EMBL/GenBank/DDBJ whole genome shotgun (WGS) entry which is preliminary data.</text>
</comment>
<keyword evidence="1" id="KW-0472">Membrane</keyword>
<evidence type="ECO:0000313" key="3">
    <source>
        <dbReference type="Proteomes" id="UP000242765"/>
    </source>
</evidence>
<gene>
    <name evidence="2" type="ORF">B9T28_00855</name>
</gene>
<dbReference type="RefSeq" id="WP_086202076.1">
    <property type="nucleotide sequence ID" value="NZ_NEGB01000001.1"/>
</dbReference>
<evidence type="ECO:0000256" key="1">
    <source>
        <dbReference type="SAM" id="Phobius"/>
    </source>
</evidence>
<keyword evidence="1" id="KW-1133">Transmembrane helix</keyword>
<evidence type="ECO:0008006" key="4">
    <source>
        <dbReference type="Google" id="ProtNLM"/>
    </source>
</evidence>
<name>A0A1Y3CM10_9GAMM</name>
<sequence>MKQILLAYALVSLIIIAIMSVMSYGAGAGYVYLLWHGVQIQTNVWVVLFLIVVVSLFLQMSWLMLKRSIHREKRQLEQVLNFSHLHPYEQLGVIWILDGEEEQQAFVQQVFDQSGLLKQVVYARLKYQQNQYAEALVDLERSPASAFELAEIQRIEIYLAQNDAQQALTHLEFLNGHALSPWLDQVNLAYTQRMSELWGIYAVQFPWQYLHSTQFGQLNTAMKNDWLVQILGQFEQANLEEIELLQQRYIELAEHIATLSFDTRKLWLKVLSRLSEMGQQHQNLALQMLDEQFDQDVFYLWFQHQLLKQVPDYDALEQKINQFESKYPGMPVFSFAKWHIYIATGRMDEAKALLSLYPKNILMNYLRIKATFNGNEELIQQLNLVFEKDANFIQFKI</sequence>
<keyword evidence="1" id="KW-0812">Transmembrane</keyword>
<dbReference type="STRING" id="1977882.B9T28_00855"/>
<dbReference type="Proteomes" id="UP000242765">
    <property type="component" value="Unassembled WGS sequence"/>
</dbReference>
<dbReference type="OrthoDB" id="6711459at2"/>
<organism evidence="2 3">
    <name type="scientific">Acinetobacter silvestris</name>
    <dbReference type="NCBI Taxonomy" id="1977882"/>
    <lineage>
        <taxon>Bacteria</taxon>
        <taxon>Pseudomonadati</taxon>
        <taxon>Pseudomonadota</taxon>
        <taxon>Gammaproteobacteria</taxon>
        <taxon>Moraxellales</taxon>
        <taxon>Moraxellaceae</taxon>
        <taxon>Acinetobacter</taxon>
    </lineage>
</organism>
<proteinExistence type="predicted"/>
<accession>A0A1Y3CM10</accession>